<proteinExistence type="predicted"/>
<comment type="caution">
    <text evidence="1">The sequence shown here is derived from an EMBL/GenBank/DDBJ whole genome shotgun (WGS) entry which is preliminary data.</text>
</comment>
<name>A0A2T5XYT4_9FLAO</name>
<sequence>MQLYLQYRMDTERIQEQYRKTQEIALSNQQQKHQNITNNAITTKKNKYQIILLKTSLLSKILLFLQKQKNLI</sequence>
<evidence type="ECO:0000313" key="2">
    <source>
        <dbReference type="Proteomes" id="UP000243985"/>
    </source>
</evidence>
<protein>
    <submittedName>
        <fullName evidence="1">Uncharacterized protein</fullName>
    </submittedName>
</protein>
<gene>
    <name evidence="1" type="ORF">C8P65_101360</name>
</gene>
<dbReference type="Proteomes" id="UP000243985">
    <property type="component" value="Unassembled WGS sequence"/>
</dbReference>
<dbReference type="EMBL" id="QBKG01000001">
    <property type="protein sequence ID" value="PTX08692.1"/>
    <property type="molecule type" value="Genomic_DNA"/>
</dbReference>
<evidence type="ECO:0000313" key="1">
    <source>
        <dbReference type="EMBL" id="PTX08692.1"/>
    </source>
</evidence>
<dbReference type="AlphaFoldDB" id="A0A2T5XYT4"/>
<organism evidence="1 2">
    <name type="scientific">Capnocytophaga leadbetteri</name>
    <dbReference type="NCBI Taxonomy" id="327575"/>
    <lineage>
        <taxon>Bacteria</taxon>
        <taxon>Pseudomonadati</taxon>
        <taxon>Bacteroidota</taxon>
        <taxon>Flavobacteriia</taxon>
        <taxon>Flavobacteriales</taxon>
        <taxon>Flavobacteriaceae</taxon>
        <taxon>Capnocytophaga</taxon>
    </lineage>
</organism>
<reference evidence="1 2" key="1">
    <citation type="submission" date="2018-04" db="EMBL/GenBank/DDBJ databases">
        <title>Genomic Encyclopedia of Archaeal and Bacterial Type Strains, Phase II (KMG-II): from individual species to whole genera.</title>
        <authorList>
            <person name="Goeker M."/>
        </authorList>
    </citation>
    <scope>NUCLEOTIDE SEQUENCE [LARGE SCALE GENOMIC DNA]</scope>
    <source>
        <strain evidence="1 2">DSM 22902</strain>
    </source>
</reference>
<accession>A0A2T5XYT4</accession>